<reference evidence="2 3" key="1">
    <citation type="journal article" date="2014" name="Int. J. Syst. Evol. Microbiol.">
        <title>Streptomyces hoynatensis sp. nov., isolated from deep marine sediment.</title>
        <authorList>
            <person name="Veyisoglu A."/>
            <person name="Sahin N."/>
        </authorList>
    </citation>
    <scope>NUCLEOTIDE SEQUENCE [LARGE SCALE GENOMIC DNA]</scope>
    <source>
        <strain evidence="2 3">KCTC 29097</strain>
    </source>
</reference>
<organism evidence="2 3">
    <name type="scientific">Streptomyces hoynatensis</name>
    <dbReference type="NCBI Taxonomy" id="1141874"/>
    <lineage>
        <taxon>Bacteria</taxon>
        <taxon>Bacillati</taxon>
        <taxon>Actinomycetota</taxon>
        <taxon>Actinomycetes</taxon>
        <taxon>Kitasatosporales</taxon>
        <taxon>Streptomycetaceae</taxon>
        <taxon>Streptomyces</taxon>
    </lineage>
</organism>
<proteinExistence type="predicted"/>
<evidence type="ECO:0000256" key="1">
    <source>
        <dbReference type="SAM" id="MobiDB-lite"/>
    </source>
</evidence>
<dbReference type="RefSeq" id="WP_120677252.1">
    <property type="nucleotide sequence ID" value="NZ_RBAL01000004.1"/>
</dbReference>
<dbReference type="Proteomes" id="UP000272474">
    <property type="component" value="Unassembled WGS sequence"/>
</dbReference>
<evidence type="ECO:0000313" key="2">
    <source>
        <dbReference type="EMBL" id="RKN43751.1"/>
    </source>
</evidence>
<keyword evidence="3" id="KW-1185">Reference proteome</keyword>
<dbReference type="AlphaFoldDB" id="A0A3A9Z5R9"/>
<evidence type="ECO:0000313" key="3">
    <source>
        <dbReference type="Proteomes" id="UP000272474"/>
    </source>
</evidence>
<comment type="caution">
    <text evidence="2">The sequence shown here is derived from an EMBL/GenBank/DDBJ whole genome shotgun (WGS) entry which is preliminary data.</text>
</comment>
<protein>
    <submittedName>
        <fullName evidence="2">Uncharacterized protein</fullName>
    </submittedName>
</protein>
<dbReference type="EMBL" id="RBAL01000004">
    <property type="protein sequence ID" value="RKN43751.1"/>
    <property type="molecule type" value="Genomic_DNA"/>
</dbReference>
<gene>
    <name evidence="2" type="ORF">D7294_08455</name>
</gene>
<sequence length="134" mass="14019">MVDPLSLGAVSAAVTAAASSVGTEAGRVSWESLASLVRRAFGRGGEEAAGDAEGAAGARVLPLDPSEPGQPEELAALIYGRIFQDEEFAEAYRKWWHSSEAVVGMGGVQVNNTVGGHARVQHLVQGQNVTWHSH</sequence>
<accession>A0A3A9Z5R9</accession>
<dbReference type="OrthoDB" id="4262898at2"/>
<name>A0A3A9Z5R9_9ACTN</name>
<feature type="region of interest" description="Disordered" evidence="1">
    <location>
        <begin position="47"/>
        <end position="67"/>
    </location>
</feature>